<dbReference type="Proteomes" id="UP000694888">
    <property type="component" value="Unplaced"/>
</dbReference>
<gene>
    <name evidence="2" type="primary">LOC101863258</name>
</gene>
<dbReference type="GeneID" id="101863258"/>
<name>A0ABM0ZY80_APLCA</name>
<organism evidence="1 2">
    <name type="scientific">Aplysia californica</name>
    <name type="common">California sea hare</name>
    <dbReference type="NCBI Taxonomy" id="6500"/>
    <lineage>
        <taxon>Eukaryota</taxon>
        <taxon>Metazoa</taxon>
        <taxon>Spiralia</taxon>
        <taxon>Lophotrochozoa</taxon>
        <taxon>Mollusca</taxon>
        <taxon>Gastropoda</taxon>
        <taxon>Heterobranchia</taxon>
        <taxon>Euthyneura</taxon>
        <taxon>Tectipleura</taxon>
        <taxon>Aplysiida</taxon>
        <taxon>Aplysioidea</taxon>
        <taxon>Aplysiidae</taxon>
        <taxon>Aplysia</taxon>
    </lineage>
</organism>
<proteinExistence type="predicted"/>
<protein>
    <submittedName>
        <fullName evidence="2">Uncharacterized protein LOC101863258</fullName>
    </submittedName>
</protein>
<evidence type="ECO:0000313" key="2">
    <source>
        <dbReference type="RefSeq" id="XP_012936962.1"/>
    </source>
</evidence>
<reference evidence="2" key="1">
    <citation type="submission" date="2025-08" db="UniProtKB">
        <authorList>
            <consortium name="RefSeq"/>
        </authorList>
    </citation>
    <scope>IDENTIFICATION</scope>
</reference>
<evidence type="ECO:0000313" key="1">
    <source>
        <dbReference type="Proteomes" id="UP000694888"/>
    </source>
</evidence>
<keyword evidence="1" id="KW-1185">Reference proteome</keyword>
<dbReference type="RefSeq" id="XP_012936962.1">
    <property type="nucleotide sequence ID" value="XM_013081508.1"/>
</dbReference>
<sequence>MFEVLSGGDNCLNIDDARARIPPEGMPSSVLPNLLIQTLVELCEANPSLYETNQDCAQVVDTCLAYFPENEGCKLYVRECGARKYTECVQNLTFDLCKNTNDRAEVNLESLRISNQMRDGCKAYSPRVACQTLERFKMLFRNWFRY</sequence>
<accession>A0ABM0ZY80</accession>